<keyword evidence="3" id="KW-1185">Reference proteome</keyword>
<gene>
    <name evidence="2" type="ORF">KIN20_029490</name>
</gene>
<name>A0AAD5R3A5_PARTN</name>
<protein>
    <submittedName>
        <fullName evidence="2">Uncharacterized protein</fullName>
    </submittedName>
</protein>
<organism evidence="2 3">
    <name type="scientific">Parelaphostrongylus tenuis</name>
    <name type="common">Meningeal worm</name>
    <dbReference type="NCBI Taxonomy" id="148309"/>
    <lineage>
        <taxon>Eukaryota</taxon>
        <taxon>Metazoa</taxon>
        <taxon>Ecdysozoa</taxon>
        <taxon>Nematoda</taxon>
        <taxon>Chromadorea</taxon>
        <taxon>Rhabditida</taxon>
        <taxon>Rhabditina</taxon>
        <taxon>Rhabditomorpha</taxon>
        <taxon>Strongyloidea</taxon>
        <taxon>Metastrongylidae</taxon>
        <taxon>Parelaphostrongylus</taxon>
    </lineage>
</organism>
<reference evidence="2" key="1">
    <citation type="submission" date="2021-06" db="EMBL/GenBank/DDBJ databases">
        <title>Parelaphostrongylus tenuis whole genome reference sequence.</title>
        <authorList>
            <person name="Garwood T.J."/>
            <person name="Larsen P.A."/>
            <person name="Fountain-Jones N.M."/>
            <person name="Garbe J.R."/>
            <person name="Macchietto M.G."/>
            <person name="Kania S.A."/>
            <person name="Gerhold R.W."/>
            <person name="Richards J.E."/>
            <person name="Wolf T.M."/>
        </authorList>
    </citation>
    <scope>NUCLEOTIDE SEQUENCE</scope>
    <source>
        <strain evidence="2">MNPRO001-30</strain>
        <tissue evidence="2">Meninges</tissue>
    </source>
</reference>
<sequence length="92" mass="9702">MRVMTAEQSTQRNVLLFARRPIRANVVISAFDCTSYGNASAEGDRAVKKLPTPNPPSNVQPSSSDAAVTSCLQALSSVSNPPPYTPPPSSQA</sequence>
<dbReference type="AlphaFoldDB" id="A0AAD5R3A5"/>
<proteinExistence type="predicted"/>
<accession>A0AAD5R3A5</accession>
<feature type="region of interest" description="Disordered" evidence="1">
    <location>
        <begin position="38"/>
        <end position="66"/>
    </location>
</feature>
<dbReference type="Proteomes" id="UP001196413">
    <property type="component" value="Unassembled WGS sequence"/>
</dbReference>
<evidence type="ECO:0000313" key="3">
    <source>
        <dbReference type="Proteomes" id="UP001196413"/>
    </source>
</evidence>
<evidence type="ECO:0000313" key="2">
    <source>
        <dbReference type="EMBL" id="KAJ1368369.1"/>
    </source>
</evidence>
<comment type="caution">
    <text evidence="2">The sequence shown here is derived from an EMBL/GenBank/DDBJ whole genome shotgun (WGS) entry which is preliminary data.</text>
</comment>
<evidence type="ECO:0000256" key="1">
    <source>
        <dbReference type="SAM" id="MobiDB-lite"/>
    </source>
</evidence>
<dbReference type="EMBL" id="JAHQIW010006171">
    <property type="protein sequence ID" value="KAJ1368369.1"/>
    <property type="molecule type" value="Genomic_DNA"/>
</dbReference>